<proteinExistence type="predicted"/>
<protein>
    <submittedName>
        <fullName evidence="1">Uncharacterized protein</fullName>
    </submittedName>
</protein>
<dbReference type="OrthoDB" id="2665099at2"/>
<dbReference type="RefSeq" id="WP_044647695.1">
    <property type="nucleotide sequence ID" value="NZ_JTHP01000044.1"/>
</dbReference>
<keyword evidence="2" id="KW-1185">Reference proteome</keyword>
<organism evidence="1 2">
    <name type="scientific">Paenibacillus terrae</name>
    <dbReference type="NCBI Taxonomy" id="159743"/>
    <lineage>
        <taxon>Bacteria</taxon>
        <taxon>Bacillati</taxon>
        <taxon>Bacillota</taxon>
        <taxon>Bacilli</taxon>
        <taxon>Bacillales</taxon>
        <taxon>Paenibacillaceae</taxon>
        <taxon>Paenibacillus</taxon>
    </lineage>
</organism>
<evidence type="ECO:0000313" key="1">
    <source>
        <dbReference type="EMBL" id="KJD43989.1"/>
    </source>
</evidence>
<gene>
    <name evidence="1" type="ORF">QD47_19470</name>
</gene>
<accession>A0A0D7WYD8</accession>
<dbReference type="PATRIC" id="fig|159743.3.peg.4340"/>
<evidence type="ECO:0000313" key="2">
    <source>
        <dbReference type="Proteomes" id="UP000032534"/>
    </source>
</evidence>
<dbReference type="Proteomes" id="UP000032534">
    <property type="component" value="Unassembled WGS sequence"/>
</dbReference>
<name>A0A0D7WYD8_9BACL</name>
<dbReference type="EMBL" id="JTHP01000044">
    <property type="protein sequence ID" value="KJD43989.1"/>
    <property type="molecule type" value="Genomic_DNA"/>
</dbReference>
<sequence length="356" mass="41150">MKKISPATITKAQAAALEAVRSNPNYFNDAEILNVHSKNSNGWNTEYQALNGMEYRQLKKTLKYGYTTHVKVKRIVVTRGEGPSSECRIPHNATSWEDADKILKRMALTAPNLGYDKTDFVILFTNGDVYSGTYGLKREDRFSASLYGHVTDHCEFYGGICKRLPNHIKEDQYQSLVGENAVEYLLLLDNVIYPSANQEGLDPELIQSVLAKPNTRETKRYLGTLETNFTLQKVKNDFNNTMFYVYSNGSRHNSFKSHEALNRWMEKFGLTLGEEIRDYTYRINGAYRVTMIQDREGYLHLPQIAILMNGGMVRAYKDVTPDVTNIYVVTNYKEEFQFDYNKPSGQWYLRKFFWDK</sequence>
<dbReference type="AlphaFoldDB" id="A0A0D7WYD8"/>
<comment type="caution">
    <text evidence="1">The sequence shown here is derived from an EMBL/GenBank/DDBJ whole genome shotgun (WGS) entry which is preliminary data.</text>
</comment>
<reference evidence="1 2" key="1">
    <citation type="submission" date="2014-11" db="EMBL/GenBank/DDBJ databases">
        <title>Draft Genome Sequences of Paenibacillus polymyxa NRRL B-30509 and Paenibacillus terrae NRRL B-30644, Strains from a Poultry Environment that Produce Tridecaptin A and Paenicidins.</title>
        <authorList>
            <person name="van Belkum M.J."/>
            <person name="Lohans C.T."/>
            <person name="Vederas J.C."/>
        </authorList>
    </citation>
    <scope>NUCLEOTIDE SEQUENCE [LARGE SCALE GENOMIC DNA]</scope>
    <source>
        <strain evidence="1 2">NRRL B-30644</strain>
    </source>
</reference>